<keyword evidence="1" id="KW-0808">Transferase</keyword>
<reference evidence="1 2" key="1">
    <citation type="submission" date="2010-08" db="EMBL/GenBank/DDBJ databases">
        <title>The draft genome of Desulfovibrio fructosovorans JJ.</title>
        <authorList>
            <consortium name="US DOE Joint Genome Institute (JGI-PGF)"/>
            <person name="Lucas S."/>
            <person name="Copeland A."/>
            <person name="Lapidus A."/>
            <person name="Cheng J.-F."/>
            <person name="Bruce D."/>
            <person name="Goodwin L."/>
            <person name="Pitluck S."/>
            <person name="Land M.L."/>
            <person name="Hauser L."/>
            <person name="Chang Y.-J."/>
            <person name="Jeffries C."/>
            <person name="Wall J.D."/>
            <person name="Stahl D.A."/>
            <person name="Arkin A.P."/>
            <person name="Dehal P."/>
            <person name="Stolyar S.M."/>
            <person name="Hazen T.C."/>
            <person name="Woyke T.J."/>
        </authorList>
    </citation>
    <scope>NUCLEOTIDE SEQUENCE [LARGE SCALE GENOMIC DNA]</scope>
    <source>
        <strain evidence="1 2">JJ</strain>
    </source>
</reference>
<name>E1JXM5_SOLFR</name>
<dbReference type="SUPFAM" id="SSF53448">
    <property type="entry name" value="Nucleotide-diphospho-sugar transferases"/>
    <property type="match status" value="1"/>
</dbReference>
<dbReference type="STRING" id="596151.DesfrDRAFT_2374"/>
<evidence type="ECO:0000313" key="2">
    <source>
        <dbReference type="Proteomes" id="UP000006250"/>
    </source>
</evidence>
<dbReference type="Gene3D" id="3.90.550.10">
    <property type="entry name" value="Spore Coat Polysaccharide Biosynthesis Protein SpsA, Chain A"/>
    <property type="match status" value="1"/>
</dbReference>
<accession>E1JXM5</accession>
<dbReference type="AlphaFoldDB" id="E1JXM5"/>
<sequence length="337" mass="39355">MQEAHSIFKRLYSEEPYVDRFLSDSAGAVDVIIPIVHSNELWRKNLISIYREIPVNRLLLGDGGCIDNSLDVAAKFPRVSIFDHKEYKTLGYSIRKLVEQVETDWFLYLHSDVYIPAGWFDGMSAHCGQYDWFECEQQMVYLVEYPNKFAGNPRGFGFGGTQMGRKKAFDAMLHEIDDDFLYRNEDIIIRTLLQKKGFAWGFVDNLFHYHQNVYKNSPRARKITNFSYDVEVSPEEDVRTNIMQIKGYIKYLAPTELLARDVRDFYLPKLLYKEGMDYSAFLQWVKEINPAWLPHLPSEHVVESLRPGKISLRKIAREILRSLQVLIDRALFSLSRG</sequence>
<dbReference type="Proteomes" id="UP000006250">
    <property type="component" value="Unassembled WGS sequence"/>
</dbReference>
<dbReference type="RefSeq" id="WP_005994123.1">
    <property type="nucleotide sequence ID" value="NZ_AECZ01000015.1"/>
</dbReference>
<keyword evidence="2" id="KW-1185">Reference proteome</keyword>
<protein>
    <submittedName>
        <fullName evidence="1">Glycosyl transferase family 2</fullName>
    </submittedName>
</protein>
<gene>
    <name evidence="1" type="ORF">DesfrDRAFT_2374</name>
</gene>
<dbReference type="EMBL" id="AECZ01000015">
    <property type="protein sequence ID" value="EFL50798.1"/>
    <property type="molecule type" value="Genomic_DNA"/>
</dbReference>
<comment type="caution">
    <text evidence="1">The sequence shown here is derived from an EMBL/GenBank/DDBJ whole genome shotgun (WGS) entry which is preliminary data.</text>
</comment>
<proteinExistence type="predicted"/>
<dbReference type="GO" id="GO:0016740">
    <property type="term" value="F:transferase activity"/>
    <property type="evidence" value="ECO:0007669"/>
    <property type="project" value="UniProtKB-KW"/>
</dbReference>
<dbReference type="OrthoDB" id="9815923at2"/>
<dbReference type="InterPro" id="IPR029044">
    <property type="entry name" value="Nucleotide-diphossugar_trans"/>
</dbReference>
<organism evidence="1 2">
    <name type="scientific">Solidesulfovibrio fructosivorans JJ]</name>
    <dbReference type="NCBI Taxonomy" id="596151"/>
    <lineage>
        <taxon>Bacteria</taxon>
        <taxon>Pseudomonadati</taxon>
        <taxon>Thermodesulfobacteriota</taxon>
        <taxon>Desulfovibrionia</taxon>
        <taxon>Desulfovibrionales</taxon>
        <taxon>Desulfovibrionaceae</taxon>
        <taxon>Solidesulfovibrio</taxon>
    </lineage>
</organism>
<dbReference type="CDD" id="cd00761">
    <property type="entry name" value="Glyco_tranf_GTA_type"/>
    <property type="match status" value="1"/>
</dbReference>
<evidence type="ECO:0000313" key="1">
    <source>
        <dbReference type="EMBL" id="EFL50798.1"/>
    </source>
</evidence>